<feature type="transmembrane region" description="Helical" evidence="2">
    <location>
        <begin position="169"/>
        <end position="188"/>
    </location>
</feature>
<dbReference type="AlphaFoldDB" id="A0A1N6AQI8"/>
<feature type="domain" description="DUF112" evidence="3">
    <location>
        <begin position="21"/>
        <end position="438"/>
    </location>
</feature>
<dbReference type="Pfam" id="PF01970">
    <property type="entry name" value="TctA"/>
    <property type="match status" value="1"/>
</dbReference>
<evidence type="ECO:0000256" key="1">
    <source>
        <dbReference type="SAM" id="MobiDB-lite"/>
    </source>
</evidence>
<gene>
    <name evidence="4" type="ORF">SAMN04489832_5934</name>
</gene>
<dbReference type="OrthoDB" id="9781349at2"/>
<feature type="transmembrane region" description="Helical" evidence="2">
    <location>
        <begin position="353"/>
        <end position="374"/>
    </location>
</feature>
<feature type="transmembrane region" description="Helical" evidence="2">
    <location>
        <begin position="200"/>
        <end position="220"/>
    </location>
</feature>
<dbReference type="InterPro" id="IPR002823">
    <property type="entry name" value="DUF112_TM"/>
</dbReference>
<evidence type="ECO:0000313" key="5">
    <source>
        <dbReference type="Proteomes" id="UP000185124"/>
    </source>
</evidence>
<proteinExistence type="predicted"/>
<feature type="transmembrane region" description="Helical" evidence="2">
    <location>
        <begin position="464"/>
        <end position="486"/>
    </location>
</feature>
<feature type="transmembrane region" description="Helical" evidence="2">
    <location>
        <begin position="109"/>
        <end position="132"/>
    </location>
</feature>
<dbReference type="PANTHER" id="PTHR35342">
    <property type="entry name" value="TRICARBOXYLIC TRANSPORT PROTEIN"/>
    <property type="match status" value="1"/>
</dbReference>
<dbReference type="Proteomes" id="UP000185124">
    <property type="component" value="Unassembled WGS sequence"/>
</dbReference>
<keyword evidence="2" id="KW-1133">Transmembrane helix</keyword>
<reference evidence="5" key="1">
    <citation type="submission" date="2016-12" db="EMBL/GenBank/DDBJ databases">
        <authorList>
            <person name="Varghese N."/>
            <person name="Submissions S."/>
        </authorList>
    </citation>
    <scope>NUCLEOTIDE SEQUENCE [LARGE SCALE GENOMIC DNA]</scope>
    <source>
        <strain evidence="5">DSM 45599</strain>
    </source>
</reference>
<feature type="compositionally biased region" description="Basic and acidic residues" evidence="1">
    <location>
        <begin position="516"/>
        <end position="532"/>
    </location>
</feature>
<dbReference type="EMBL" id="FSQT01000002">
    <property type="protein sequence ID" value="SIN36204.1"/>
    <property type="molecule type" value="Genomic_DNA"/>
</dbReference>
<keyword evidence="2" id="KW-0812">Transmembrane</keyword>
<feature type="region of interest" description="Disordered" evidence="1">
    <location>
        <begin position="507"/>
        <end position="532"/>
    </location>
</feature>
<feature type="transmembrane region" description="Helical" evidence="2">
    <location>
        <begin position="315"/>
        <end position="341"/>
    </location>
</feature>
<dbReference type="STRING" id="709881.SAMN04489832_5934"/>
<evidence type="ECO:0000259" key="3">
    <source>
        <dbReference type="Pfam" id="PF01970"/>
    </source>
</evidence>
<evidence type="ECO:0000256" key="2">
    <source>
        <dbReference type="SAM" id="Phobius"/>
    </source>
</evidence>
<dbReference type="PANTHER" id="PTHR35342:SF5">
    <property type="entry name" value="TRICARBOXYLIC TRANSPORT PROTEIN"/>
    <property type="match status" value="1"/>
</dbReference>
<organism evidence="4 5">
    <name type="scientific">Micromonospora cremea</name>
    <dbReference type="NCBI Taxonomy" id="709881"/>
    <lineage>
        <taxon>Bacteria</taxon>
        <taxon>Bacillati</taxon>
        <taxon>Actinomycetota</taxon>
        <taxon>Actinomycetes</taxon>
        <taxon>Micromonosporales</taxon>
        <taxon>Micromonosporaceae</taxon>
        <taxon>Micromonospora</taxon>
    </lineage>
</organism>
<feature type="transmembrane region" description="Helical" evidence="2">
    <location>
        <begin position="386"/>
        <end position="407"/>
    </location>
</feature>
<protein>
    <submittedName>
        <fullName evidence="4">TctA family transporter</fullName>
    </submittedName>
</protein>
<keyword evidence="5" id="KW-1185">Reference proteome</keyword>
<sequence length="532" mass="56057">MELLDNLALGFSTALLVQNVLYCFVGVLLGTAVGVLPGIGPTATVAMLLPITFSFEPVTALIMLAGIYYGAQYGGSTTAILINLPGESSAAVTALDGHEMARQGRAGPALATAAVGSFIAGTVATVALAVAAPPLASVALKFGPADYFSLVLLGLIVSIALARGSALKALAMIALGVLLGTVGQDIYTGTPRFVFDQRELYGGIDFVSVAVGMFGVAEILRNLENEKTRTTVVRTVKNLWPTREDRRRIVGPILRGTGLGAALGVLPGGGHVLASFTSYAVEKRISKRQQEFGHGAIEGVAGPESANNAAAQTSFIPLLTLGLPAHPVMALMVGAFIVHGITPGPNVITDEPALFWGLIASMWIGNVLLVLLNLPLIGIWVRMLRIPYRVLFPMIILFAAIGTYSLSFNAYDVYAIAFFGILGYILIKCGCEPAPLLLGFVLGPLLEENLRRALIISRGDASVFLTRPISAVLLALAVAALVVAVLPTIRRRREVVFAEEEGLDGISTPVVPPNPRAHDDLDERLRRVPPEG</sequence>
<feature type="transmembrane region" description="Helical" evidence="2">
    <location>
        <begin position="45"/>
        <end position="69"/>
    </location>
</feature>
<dbReference type="RefSeq" id="WP_084757629.1">
    <property type="nucleotide sequence ID" value="NZ_FSQT01000002.1"/>
</dbReference>
<evidence type="ECO:0000313" key="4">
    <source>
        <dbReference type="EMBL" id="SIN36204.1"/>
    </source>
</evidence>
<keyword evidence="2" id="KW-0472">Membrane</keyword>
<accession>A0A1N6AQI8</accession>
<feature type="transmembrane region" description="Helical" evidence="2">
    <location>
        <begin position="144"/>
        <end position="162"/>
    </location>
</feature>
<name>A0A1N6AQI8_9ACTN</name>